<evidence type="ECO:0000313" key="2">
    <source>
        <dbReference type="Proteomes" id="UP000064137"/>
    </source>
</evidence>
<sequence length="276" mass="30058">MSGAASMIARRHLPLALASLALISLILGLAAPPSWQGLPAAGAGLLLAVALLERLRPRWRGLGLWQRPPACPSLTQARRRSNTTLHLLIANQAPHGQTAWQSDRDQALGFWQSLAASGNEVRLYGFDPELRLVAAATPTRALDSSVTIDPASGPAGDLKAALARLCSQARAGSILVVVAPLEESAVDWLARLDLQRRGLALWLVGTSLRQVAEPGEIRDWRSAWRYAEAWQAQIRSERLAARLGRRGIRWLAASETADLHIRLLRLWEDDGLQIAD</sequence>
<protein>
    <recommendedName>
        <fullName evidence="3">DUF58 domain-containing protein</fullName>
    </recommendedName>
</protein>
<gene>
    <name evidence="1" type="ORF">APT59_17120</name>
</gene>
<evidence type="ECO:0000313" key="1">
    <source>
        <dbReference type="EMBL" id="ALZ85834.1"/>
    </source>
</evidence>
<dbReference type="KEGG" id="por:APT59_17120"/>
<dbReference type="EMBL" id="CP013987">
    <property type="protein sequence ID" value="ALZ85834.1"/>
    <property type="molecule type" value="Genomic_DNA"/>
</dbReference>
<dbReference type="AlphaFoldDB" id="A0A0U4HJ44"/>
<evidence type="ECO:0008006" key="3">
    <source>
        <dbReference type="Google" id="ProtNLM"/>
    </source>
</evidence>
<dbReference type="OrthoDB" id="6904403at2"/>
<organism evidence="1 2">
    <name type="scientific">Pseudomonas oryzihabitans</name>
    <dbReference type="NCBI Taxonomy" id="47885"/>
    <lineage>
        <taxon>Bacteria</taxon>
        <taxon>Pseudomonadati</taxon>
        <taxon>Pseudomonadota</taxon>
        <taxon>Gammaproteobacteria</taxon>
        <taxon>Pseudomonadales</taxon>
        <taxon>Pseudomonadaceae</taxon>
        <taxon>Pseudomonas</taxon>
    </lineage>
</organism>
<reference evidence="1 2" key="1">
    <citation type="submission" date="2016-01" db="EMBL/GenBank/DDBJ databases">
        <title>Annotation of Pseudomonas oryzihabitans USDA-ARS-USMARC-56511.</title>
        <authorList>
            <person name="Harhay G.P."/>
            <person name="Harhay D.M."/>
            <person name="Smith T.P.L."/>
            <person name="Bono J.L."/>
            <person name="Heaton M.P."/>
            <person name="Clawson M.L."/>
            <person name="Chitko-Mckown C.G."/>
            <person name="Capik S.F."/>
            <person name="DeDonder K.D."/>
            <person name="Apley M.D."/>
            <person name="Lubbers B.V."/>
            <person name="White B.J."/>
            <person name="Larson R.L."/>
        </authorList>
    </citation>
    <scope>NUCLEOTIDE SEQUENCE [LARGE SCALE GENOMIC DNA]</scope>
    <source>
        <strain evidence="1 2">USDA-ARS-USMARC-56511</strain>
    </source>
</reference>
<dbReference type="Proteomes" id="UP000064137">
    <property type="component" value="Chromosome"/>
</dbReference>
<proteinExistence type="predicted"/>
<name>A0A0U4HJ44_9PSED</name>
<accession>A0A0U4HJ44</accession>